<feature type="domain" description="Acyltransferase 3" evidence="2">
    <location>
        <begin position="13"/>
        <end position="315"/>
    </location>
</feature>
<dbReference type="Pfam" id="PF01757">
    <property type="entry name" value="Acyl_transf_3"/>
    <property type="match status" value="1"/>
</dbReference>
<keyword evidence="1" id="KW-1133">Transmembrane helix</keyword>
<dbReference type="InterPro" id="IPR002656">
    <property type="entry name" value="Acyl_transf_3_dom"/>
</dbReference>
<dbReference type="AlphaFoldDB" id="A0A1N6NBJ2"/>
<accession>A0A1N6NBJ2</accession>
<dbReference type="PANTHER" id="PTHR23028">
    <property type="entry name" value="ACETYLTRANSFERASE"/>
    <property type="match status" value="1"/>
</dbReference>
<protein>
    <submittedName>
        <fullName evidence="3">Peptidoglycan/LPS O-acetylase OafA/YrhL, contains acyltransferase and SGNH-hydrolase domains</fullName>
    </submittedName>
</protein>
<feature type="transmembrane region" description="Helical" evidence="1">
    <location>
        <begin position="302"/>
        <end position="322"/>
    </location>
</feature>
<keyword evidence="1" id="KW-0812">Transmembrane</keyword>
<feature type="transmembrane region" description="Helical" evidence="1">
    <location>
        <begin position="215"/>
        <end position="235"/>
    </location>
</feature>
<dbReference type="InterPro" id="IPR050879">
    <property type="entry name" value="Acyltransferase_3"/>
</dbReference>
<evidence type="ECO:0000313" key="3">
    <source>
        <dbReference type="EMBL" id="SIP89425.1"/>
    </source>
</evidence>
<reference evidence="3 4" key="1">
    <citation type="submission" date="2017-01" db="EMBL/GenBank/DDBJ databases">
        <authorList>
            <person name="Mah S.A."/>
            <person name="Swanson W.J."/>
            <person name="Moy G.W."/>
            <person name="Vacquier V.D."/>
        </authorList>
    </citation>
    <scope>NUCLEOTIDE SEQUENCE [LARGE SCALE GENOMIC DNA]</scope>
    <source>
        <strain evidence="3 4">ATCC 29606</strain>
    </source>
</reference>
<keyword evidence="3" id="KW-0808">Transferase</keyword>
<feature type="transmembrane region" description="Helical" evidence="1">
    <location>
        <begin position="265"/>
        <end position="282"/>
    </location>
</feature>
<dbReference type="PANTHER" id="PTHR23028:SF131">
    <property type="entry name" value="BLR2367 PROTEIN"/>
    <property type="match status" value="1"/>
</dbReference>
<evidence type="ECO:0000313" key="4">
    <source>
        <dbReference type="Proteomes" id="UP000186079"/>
    </source>
</evidence>
<sequence length="349" mass="38390">MTSAHTASADKLDSIQLLRAIAATAVVVYHIPLFREGAWGVDIFFVISGFIMALVTERSTRHFFAKRVIRVVPLYWLGTFGVFGVALLLPDLLDNTTADVAGLLKSLLFIPYLKGDSVQPLLFLGWTLNFEMFFYAVFALAMAISHRHRLLIASGLLLGLVLLGALVRFESVVLAFYTNEILLEFVLGMGCYAFYRHTAAWRTAGIARQTRTALIVMGVACIVCLPFSGLLHPWLGRSGSWGIPAALAFLALVHGLAGRQLPPRVVLIGDASFSLYLFHPYVMKVFNKVFHVFDAPGPLAFVMAPLTIGLCLLVAVGIYRFVEQPMTDWLRSKLLTPRSHAIGAPLPGR</sequence>
<organism evidence="3 4">
    <name type="scientific">Pseudomonas flexibilis</name>
    <dbReference type="NCBI Taxonomy" id="706570"/>
    <lineage>
        <taxon>Bacteria</taxon>
        <taxon>Pseudomonadati</taxon>
        <taxon>Pseudomonadota</taxon>
        <taxon>Gammaproteobacteria</taxon>
        <taxon>Pseudomonadales</taxon>
        <taxon>Pseudomonadaceae</taxon>
        <taxon>Pseudomonas</taxon>
    </lineage>
</organism>
<keyword evidence="1" id="KW-0472">Membrane</keyword>
<dbReference type="Proteomes" id="UP000186079">
    <property type="component" value="Unassembled WGS sequence"/>
</dbReference>
<evidence type="ECO:0000259" key="2">
    <source>
        <dbReference type="Pfam" id="PF01757"/>
    </source>
</evidence>
<proteinExistence type="predicted"/>
<dbReference type="GO" id="GO:0016747">
    <property type="term" value="F:acyltransferase activity, transferring groups other than amino-acyl groups"/>
    <property type="evidence" value="ECO:0007669"/>
    <property type="project" value="InterPro"/>
</dbReference>
<dbReference type="GO" id="GO:0016787">
    <property type="term" value="F:hydrolase activity"/>
    <property type="evidence" value="ECO:0007669"/>
    <property type="project" value="UniProtKB-KW"/>
</dbReference>
<feature type="transmembrane region" description="Helical" evidence="1">
    <location>
        <begin position="68"/>
        <end position="89"/>
    </location>
</feature>
<feature type="transmembrane region" description="Helical" evidence="1">
    <location>
        <begin position="150"/>
        <end position="169"/>
    </location>
</feature>
<feature type="transmembrane region" description="Helical" evidence="1">
    <location>
        <begin position="175"/>
        <end position="195"/>
    </location>
</feature>
<gene>
    <name evidence="3" type="ORF">SAMN05421672_101216</name>
</gene>
<keyword evidence="3" id="KW-0012">Acyltransferase</keyword>
<name>A0A1N6NBJ2_9PSED</name>
<keyword evidence="3" id="KW-0378">Hydrolase</keyword>
<dbReference type="RefSeq" id="WP_052199675.1">
    <property type="nucleotide sequence ID" value="NZ_FTMC01000001.1"/>
</dbReference>
<feature type="transmembrane region" description="Helical" evidence="1">
    <location>
        <begin position="241"/>
        <end position="258"/>
    </location>
</feature>
<feature type="transmembrane region" description="Helical" evidence="1">
    <location>
        <begin position="12"/>
        <end position="31"/>
    </location>
</feature>
<feature type="transmembrane region" description="Helical" evidence="1">
    <location>
        <begin position="37"/>
        <end position="56"/>
    </location>
</feature>
<dbReference type="GO" id="GO:0000271">
    <property type="term" value="P:polysaccharide biosynthetic process"/>
    <property type="evidence" value="ECO:0007669"/>
    <property type="project" value="TreeGrafter"/>
</dbReference>
<evidence type="ECO:0000256" key="1">
    <source>
        <dbReference type="SAM" id="Phobius"/>
    </source>
</evidence>
<dbReference type="GO" id="GO:0016020">
    <property type="term" value="C:membrane"/>
    <property type="evidence" value="ECO:0007669"/>
    <property type="project" value="TreeGrafter"/>
</dbReference>
<feature type="transmembrane region" description="Helical" evidence="1">
    <location>
        <begin position="121"/>
        <end position="143"/>
    </location>
</feature>
<dbReference type="EMBL" id="FTMC01000001">
    <property type="protein sequence ID" value="SIP89425.1"/>
    <property type="molecule type" value="Genomic_DNA"/>
</dbReference>